<keyword evidence="1" id="KW-0805">Transcription regulation</keyword>
<dbReference type="InterPro" id="IPR011711">
    <property type="entry name" value="GntR_C"/>
</dbReference>
<proteinExistence type="predicted"/>
<dbReference type="GO" id="GO:0003700">
    <property type="term" value="F:DNA-binding transcription factor activity"/>
    <property type="evidence" value="ECO:0007669"/>
    <property type="project" value="InterPro"/>
</dbReference>
<feature type="domain" description="HTH gntR-type" evidence="4">
    <location>
        <begin position="1"/>
        <end position="70"/>
    </location>
</feature>
<dbReference type="EMBL" id="MVIE01000004">
    <property type="protein sequence ID" value="ORB45449.1"/>
    <property type="molecule type" value="Genomic_DNA"/>
</dbReference>
<gene>
    <name evidence="5" type="ORF">BST39_04315</name>
</gene>
<dbReference type="Pfam" id="PF07729">
    <property type="entry name" value="FCD"/>
    <property type="match status" value="1"/>
</dbReference>
<dbReference type="SUPFAM" id="SSF46785">
    <property type="entry name" value="Winged helix' DNA-binding domain"/>
    <property type="match status" value="1"/>
</dbReference>
<dbReference type="SMART" id="SM00895">
    <property type="entry name" value="FCD"/>
    <property type="match status" value="1"/>
</dbReference>
<organism evidence="5 6">
    <name type="scientific">Mycobacterium paraseoulense</name>
    <dbReference type="NCBI Taxonomy" id="590652"/>
    <lineage>
        <taxon>Bacteria</taxon>
        <taxon>Bacillati</taxon>
        <taxon>Actinomycetota</taxon>
        <taxon>Actinomycetes</taxon>
        <taxon>Mycobacteriales</taxon>
        <taxon>Mycobacteriaceae</taxon>
        <taxon>Mycobacterium</taxon>
    </lineage>
</organism>
<dbReference type="PANTHER" id="PTHR43537:SF24">
    <property type="entry name" value="GLUCONATE OPERON TRANSCRIPTIONAL REPRESSOR"/>
    <property type="match status" value="1"/>
</dbReference>
<evidence type="ECO:0000313" key="5">
    <source>
        <dbReference type="EMBL" id="ORB45449.1"/>
    </source>
</evidence>
<dbReference type="InterPro" id="IPR008920">
    <property type="entry name" value="TF_FadR/GntR_C"/>
</dbReference>
<protein>
    <recommendedName>
        <fullName evidence="4">HTH gntR-type domain-containing protein</fullName>
    </recommendedName>
</protein>
<accession>A0A1X0IGH9</accession>
<keyword evidence="6" id="KW-1185">Reference proteome</keyword>
<dbReference type="SUPFAM" id="SSF48008">
    <property type="entry name" value="GntR ligand-binding domain-like"/>
    <property type="match status" value="1"/>
</dbReference>
<dbReference type="InterPro" id="IPR036390">
    <property type="entry name" value="WH_DNA-bd_sf"/>
</dbReference>
<dbReference type="PROSITE" id="PS50949">
    <property type="entry name" value="HTH_GNTR"/>
    <property type="match status" value="1"/>
</dbReference>
<sequence length="228" mass="24988">MTAARLARAIEDGIVARGWPVGEVIGSEEQLLVHYGVGRNVLREAMRILETHGVARRRQGPGGGLVVVAPDAEGVVESARMFLNYRHTRLSHLYDTWIALESLALTTVAQMDRRPLDGLRDVITRTRQWDEQTGALTAGRPNVHVEIARMTGNPMLELCLATLFAIATDAGARRMPAPAAARMRAVDVALVDALDRGDAEEAQQHLRRLVEMLAQYNQGDDPRVGARG</sequence>
<evidence type="ECO:0000256" key="2">
    <source>
        <dbReference type="ARBA" id="ARBA00023125"/>
    </source>
</evidence>
<dbReference type="GO" id="GO:0003677">
    <property type="term" value="F:DNA binding"/>
    <property type="evidence" value="ECO:0007669"/>
    <property type="project" value="UniProtKB-KW"/>
</dbReference>
<dbReference type="Proteomes" id="UP000192513">
    <property type="component" value="Unassembled WGS sequence"/>
</dbReference>
<dbReference type="STRING" id="590652.BST39_04315"/>
<dbReference type="Pfam" id="PF00392">
    <property type="entry name" value="GntR"/>
    <property type="match status" value="1"/>
</dbReference>
<comment type="caution">
    <text evidence="5">The sequence shown here is derived from an EMBL/GenBank/DDBJ whole genome shotgun (WGS) entry which is preliminary data.</text>
</comment>
<dbReference type="AlphaFoldDB" id="A0A1X0IGH9"/>
<dbReference type="InterPro" id="IPR036388">
    <property type="entry name" value="WH-like_DNA-bd_sf"/>
</dbReference>
<evidence type="ECO:0000259" key="4">
    <source>
        <dbReference type="PROSITE" id="PS50949"/>
    </source>
</evidence>
<evidence type="ECO:0000313" key="6">
    <source>
        <dbReference type="Proteomes" id="UP000192513"/>
    </source>
</evidence>
<dbReference type="PANTHER" id="PTHR43537">
    <property type="entry name" value="TRANSCRIPTIONAL REGULATOR, GNTR FAMILY"/>
    <property type="match status" value="1"/>
</dbReference>
<dbReference type="Gene3D" id="1.20.120.530">
    <property type="entry name" value="GntR ligand-binding domain-like"/>
    <property type="match status" value="1"/>
</dbReference>
<reference evidence="5 6" key="1">
    <citation type="submission" date="2017-02" db="EMBL/GenBank/DDBJ databases">
        <title>The new phylogeny of genus Mycobacterium.</title>
        <authorList>
            <person name="Tortoli E."/>
            <person name="Trovato A."/>
            <person name="Cirillo D.M."/>
        </authorList>
    </citation>
    <scope>NUCLEOTIDE SEQUENCE [LARGE SCALE GENOMIC DNA]</scope>
    <source>
        <strain evidence="5 6">DSM 45000</strain>
    </source>
</reference>
<keyword evidence="2" id="KW-0238">DNA-binding</keyword>
<keyword evidence="3" id="KW-0804">Transcription</keyword>
<name>A0A1X0IGH9_9MYCO</name>
<dbReference type="Gene3D" id="1.10.10.10">
    <property type="entry name" value="Winged helix-like DNA-binding domain superfamily/Winged helix DNA-binding domain"/>
    <property type="match status" value="1"/>
</dbReference>
<evidence type="ECO:0000256" key="1">
    <source>
        <dbReference type="ARBA" id="ARBA00023015"/>
    </source>
</evidence>
<evidence type="ECO:0000256" key="3">
    <source>
        <dbReference type="ARBA" id="ARBA00023163"/>
    </source>
</evidence>
<dbReference type="SMART" id="SM00345">
    <property type="entry name" value="HTH_GNTR"/>
    <property type="match status" value="1"/>
</dbReference>
<dbReference type="InterPro" id="IPR000524">
    <property type="entry name" value="Tscrpt_reg_HTH_GntR"/>
</dbReference>